<reference evidence="3 4" key="1">
    <citation type="submission" date="2024-03" db="EMBL/GenBank/DDBJ databases">
        <title>Aquirufa genome sequencing.</title>
        <authorList>
            <person name="Pitt A."/>
            <person name="Hahn M.W."/>
        </authorList>
    </citation>
    <scope>NUCLEOTIDE SEQUENCE [LARGE SCALE GENOMIC DNA]</scope>
    <source>
        <strain evidence="3 4">OSTEICH-129V</strain>
    </source>
</reference>
<feature type="chain" id="PRO_5047502995" evidence="1">
    <location>
        <begin position="22"/>
        <end position="793"/>
    </location>
</feature>
<dbReference type="EMBL" id="JBBKXZ010000001">
    <property type="protein sequence ID" value="MFD3393610.1"/>
    <property type="molecule type" value="Genomic_DNA"/>
</dbReference>
<dbReference type="SUPFAM" id="SSF48208">
    <property type="entry name" value="Six-hairpin glycosidases"/>
    <property type="match status" value="1"/>
</dbReference>
<feature type="signal peptide" evidence="1">
    <location>
        <begin position="1"/>
        <end position="21"/>
    </location>
</feature>
<evidence type="ECO:0000313" key="4">
    <source>
        <dbReference type="Proteomes" id="UP001598138"/>
    </source>
</evidence>
<feature type="domain" description="Alpha-L-rhamnosidase six-hairpin glycosidase" evidence="2">
    <location>
        <begin position="387"/>
        <end position="535"/>
    </location>
</feature>
<comment type="caution">
    <text evidence="3">The sequence shown here is derived from an EMBL/GenBank/DDBJ whole genome shotgun (WGS) entry which is preliminary data.</text>
</comment>
<keyword evidence="4" id="KW-1185">Reference proteome</keyword>
<dbReference type="Pfam" id="PF17389">
    <property type="entry name" value="Bac_rhamnosid6H"/>
    <property type="match status" value="1"/>
</dbReference>
<accession>A0ABW6DFB5</accession>
<dbReference type="InterPro" id="IPR008928">
    <property type="entry name" value="6-hairpin_glycosidase_sf"/>
</dbReference>
<name>A0ABW6DFB5_9BACT</name>
<evidence type="ECO:0000313" key="3">
    <source>
        <dbReference type="EMBL" id="MFD3393610.1"/>
    </source>
</evidence>
<dbReference type="Proteomes" id="UP001598138">
    <property type="component" value="Unassembled WGS sequence"/>
</dbReference>
<dbReference type="InterPro" id="IPR012341">
    <property type="entry name" value="6hp_glycosidase-like_sf"/>
</dbReference>
<dbReference type="Gene3D" id="1.50.10.10">
    <property type="match status" value="1"/>
</dbReference>
<evidence type="ECO:0000259" key="2">
    <source>
        <dbReference type="Pfam" id="PF17389"/>
    </source>
</evidence>
<gene>
    <name evidence="3" type="ORF">U0R10_03155</name>
</gene>
<dbReference type="RefSeq" id="WP_377982392.1">
    <property type="nucleotide sequence ID" value="NZ_JBBKXZ010000001.1"/>
</dbReference>
<dbReference type="InterPro" id="IPR035396">
    <property type="entry name" value="Bac_rhamnosid6H"/>
</dbReference>
<proteinExistence type="predicted"/>
<sequence length="793" mass="88418">MNFDHMMKIPLLLLLAFSALGQKSVSTIIRSSESIPGKSQYLSTPYNTAGDKLYMVGHQDGTFPSIGWHVKDEMGGIWAHPIKLWDGFSASYQVNNQLIKLDKAIRFVNYPYANEHRYGGQQIKVSRFQFVPDGKAAVYVEYVLENTTNQSQTVKFSMEAISNLRPVWLGERTEMIDYPDQLSFENNQIIAKDGSNNWYAVMSSTHQATNLQVGAAIKPNTALAKSSYSIRIPAHQKETIAFVFSGSSVSKNAATSTCASVLANGTTYVQAKKQRFEKLAKTSAIKLADPKLTQALRWLKYNADWLINDVDGIGRGITAGMPDYPWFFGGDMTYSLQGLIASGRKDVAYSTIELIAKLSEKTNGNGRIVHEVSTNGSVFNPGNINETPQFASLIYQVYRWTGDKAFLQVYFPMIEKGLHWLMKENDKDHNLIPDGNGMMEIHGLDSEMIDVAAYSAKAFLDASKMAEELGKRDLANQYLTTYKAMRLKINKDFWVAGSNSYADFIGTKSQALRLTADAIERAKGLKNDWAVEELTALKGSIEQNPDTTKRGFVLHHNWVVNTPMETGLADNEQAILALKTAEKFRNKFGMYVTGIDRSATSAKAESYAAKVGKSEFTYTGTVMTLPTGVQAISENNYGHPSAAYDLIQRMLRTFSFALPGSIYEVSPDYGMMTQAWNSYAFEVPIIQQFFGIQPEANKKIIELNPSWPDSLAFGSIKNVAIGDNQLAISVKRQGKAIHFHVEQKKPWTLIFRPGSKHYKHWKIDGKTVKPKLVNGYASVTLSGMKHEIVLIED</sequence>
<keyword evidence="1" id="KW-0732">Signal</keyword>
<protein>
    <submittedName>
        <fullName evidence="3">Glycogen debranching protein</fullName>
    </submittedName>
</protein>
<organism evidence="3 4">
    <name type="scientific">Aquirufa avitistagni</name>
    <dbReference type="NCBI Taxonomy" id="3104728"/>
    <lineage>
        <taxon>Bacteria</taxon>
        <taxon>Pseudomonadati</taxon>
        <taxon>Bacteroidota</taxon>
        <taxon>Cytophagia</taxon>
        <taxon>Cytophagales</taxon>
        <taxon>Flectobacillaceae</taxon>
        <taxon>Aquirufa</taxon>
    </lineage>
</organism>
<evidence type="ECO:0000256" key="1">
    <source>
        <dbReference type="SAM" id="SignalP"/>
    </source>
</evidence>